<evidence type="ECO:0000313" key="4">
    <source>
        <dbReference type="Proteomes" id="UP000501058"/>
    </source>
</evidence>
<feature type="compositionally biased region" description="Low complexity" evidence="1">
    <location>
        <begin position="20"/>
        <end position="54"/>
    </location>
</feature>
<dbReference type="Gene3D" id="3.40.50.850">
    <property type="entry name" value="Isochorismatase-like"/>
    <property type="match status" value="1"/>
</dbReference>
<dbReference type="KEGG" id="prv:G7070_13125"/>
<sequence>MAAWPFADRPASDPMFDLVPELAGAGADAPAPSGAEAADTPAALPATVDAPAPARGDLRAEAGPARVGADAPAASRAELDDAPAPARVDESVSPAPAGATVVDAPTFGKWDALAPLVGPAPELVITGVSTDCCVISTVLPAADAGATITVVTDACAGSTPENHAAACTVMGLYPPQVTLTTTAELLGSL</sequence>
<accession>A0A6G7YAX3</accession>
<dbReference type="Proteomes" id="UP000501058">
    <property type="component" value="Chromosome"/>
</dbReference>
<organism evidence="3 4">
    <name type="scientific">Propioniciclava coleopterorum</name>
    <dbReference type="NCBI Taxonomy" id="2714937"/>
    <lineage>
        <taxon>Bacteria</taxon>
        <taxon>Bacillati</taxon>
        <taxon>Actinomycetota</taxon>
        <taxon>Actinomycetes</taxon>
        <taxon>Propionibacteriales</taxon>
        <taxon>Propionibacteriaceae</taxon>
        <taxon>Propioniciclava</taxon>
    </lineage>
</organism>
<evidence type="ECO:0000313" key="3">
    <source>
        <dbReference type="EMBL" id="QIK73972.1"/>
    </source>
</evidence>
<dbReference type="Pfam" id="PF00857">
    <property type="entry name" value="Isochorismatase"/>
    <property type="match status" value="1"/>
</dbReference>
<evidence type="ECO:0000259" key="2">
    <source>
        <dbReference type="Pfam" id="PF00857"/>
    </source>
</evidence>
<dbReference type="InterPro" id="IPR000868">
    <property type="entry name" value="Isochorismatase-like_dom"/>
</dbReference>
<feature type="region of interest" description="Disordered" evidence="1">
    <location>
        <begin position="1"/>
        <end position="93"/>
    </location>
</feature>
<dbReference type="EMBL" id="CP049865">
    <property type="protein sequence ID" value="QIK73972.1"/>
    <property type="molecule type" value="Genomic_DNA"/>
</dbReference>
<name>A0A6G7YAX3_9ACTN</name>
<evidence type="ECO:0000256" key="1">
    <source>
        <dbReference type="SAM" id="MobiDB-lite"/>
    </source>
</evidence>
<dbReference type="SUPFAM" id="SSF52499">
    <property type="entry name" value="Isochorismatase-like hydrolases"/>
    <property type="match status" value="1"/>
</dbReference>
<keyword evidence="4" id="KW-1185">Reference proteome</keyword>
<protein>
    <submittedName>
        <fullName evidence="3">Isochorismatase family protein</fullName>
    </submittedName>
</protein>
<gene>
    <name evidence="3" type="ORF">G7070_13125</name>
</gene>
<proteinExistence type="predicted"/>
<feature type="domain" description="Isochorismatase-like" evidence="2">
    <location>
        <begin position="85"/>
        <end position="183"/>
    </location>
</feature>
<dbReference type="InterPro" id="IPR036380">
    <property type="entry name" value="Isochorismatase-like_sf"/>
</dbReference>
<reference evidence="3 4" key="1">
    <citation type="submission" date="2020-03" db="EMBL/GenBank/DDBJ databases">
        <title>Propioniciclava sp. nov., isolated from Hydrophilus acuminatus.</title>
        <authorList>
            <person name="Hyun D.-W."/>
            <person name="Bae J.-W."/>
        </authorList>
    </citation>
    <scope>NUCLEOTIDE SEQUENCE [LARGE SCALE GENOMIC DNA]</scope>
    <source>
        <strain evidence="3 4">HDW11</strain>
    </source>
</reference>
<dbReference type="AlphaFoldDB" id="A0A6G7YAX3"/>